<keyword evidence="4" id="KW-1185">Reference proteome</keyword>
<feature type="region of interest" description="Disordered" evidence="1">
    <location>
        <begin position="437"/>
        <end position="502"/>
    </location>
</feature>
<feature type="chain" id="PRO_5035187381" evidence="2">
    <location>
        <begin position="18"/>
        <end position="687"/>
    </location>
</feature>
<proteinExistence type="predicted"/>
<accession>A0A8J5K8V9</accession>
<feature type="region of interest" description="Disordered" evidence="1">
    <location>
        <begin position="515"/>
        <end position="536"/>
    </location>
</feature>
<dbReference type="AlphaFoldDB" id="A0A8J5K8V9"/>
<gene>
    <name evidence="3" type="ORF">Hamer_G010529</name>
</gene>
<evidence type="ECO:0000256" key="1">
    <source>
        <dbReference type="SAM" id="MobiDB-lite"/>
    </source>
</evidence>
<feature type="region of interest" description="Disordered" evidence="1">
    <location>
        <begin position="122"/>
        <end position="147"/>
    </location>
</feature>
<feature type="compositionally biased region" description="Polar residues" evidence="1">
    <location>
        <begin position="202"/>
        <end position="213"/>
    </location>
</feature>
<evidence type="ECO:0000313" key="4">
    <source>
        <dbReference type="Proteomes" id="UP000747542"/>
    </source>
</evidence>
<dbReference type="EMBL" id="JAHLQT010022185">
    <property type="protein sequence ID" value="KAG7166854.1"/>
    <property type="molecule type" value="Genomic_DNA"/>
</dbReference>
<feature type="compositionally biased region" description="Basic and acidic residues" evidence="1">
    <location>
        <begin position="608"/>
        <end position="621"/>
    </location>
</feature>
<comment type="caution">
    <text evidence="3">The sequence shown here is derived from an EMBL/GenBank/DDBJ whole genome shotgun (WGS) entry which is preliminary data.</text>
</comment>
<evidence type="ECO:0000313" key="3">
    <source>
        <dbReference type="EMBL" id="KAG7166854.1"/>
    </source>
</evidence>
<feature type="compositionally biased region" description="Basic residues" evidence="1">
    <location>
        <begin position="214"/>
        <end position="223"/>
    </location>
</feature>
<reference evidence="3" key="1">
    <citation type="journal article" date="2021" name="Sci. Adv.">
        <title>The American lobster genome reveals insights on longevity, neural, and immune adaptations.</title>
        <authorList>
            <person name="Polinski J.M."/>
            <person name="Zimin A.V."/>
            <person name="Clark K.F."/>
            <person name="Kohn A.B."/>
            <person name="Sadowski N."/>
            <person name="Timp W."/>
            <person name="Ptitsyn A."/>
            <person name="Khanna P."/>
            <person name="Romanova D.Y."/>
            <person name="Williams P."/>
            <person name="Greenwood S.J."/>
            <person name="Moroz L.L."/>
            <person name="Walt D.R."/>
            <person name="Bodnar A.G."/>
        </authorList>
    </citation>
    <scope>NUCLEOTIDE SEQUENCE</scope>
    <source>
        <strain evidence="3">GMGI-L3</strain>
    </source>
</reference>
<dbReference type="Proteomes" id="UP000747542">
    <property type="component" value="Unassembled WGS sequence"/>
</dbReference>
<feature type="compositionally biased region" description="Polar residues" evidence="1">
    <location>
        <begin position="242"/>
        <end position="269"/>
    </location>
</feature>
<feature type="signal peptide" evidence="2">
    <location>
        <begin position="1"/>
        <end position="17"/>
    </location>
</feature>
<protein>
    <submittedName>
        <fullName evidence="3">Uncharacterized protein</fullName>
    </submittedName>
</protein>
<sequence length="687" mass="75849">MCTRVVMLVCVGVYAQGHGWWWSRDTGCSMDTIRHMPLGRTKALRPGFSPQGQTNLRTISLDQTTTHRDHGSGTQGGRVLGLVPPHGCRDHNLSHHTGHTLTVGPVASGLASNCHPHFHHAHSLDCSSSSHSHNSHPTPVNPSHSLDNSAFHAYHVKPPVEHAPKVIANGQHTPACTQYFTSYPEPGNSLHNSYHPSDTWCRQHTSQWQQPSSSKHKVRQRRHSFPERLPPSLAPEVRQPRHTVTQQHQISQSVPSQLQPPRQLAQSSLLPDPYQPSQGHWHAVSSEYLFPPTNSNSLANNHFSSGEGRKLEDTITDQRVNQTCEPQSLSHELTNTLQSYRQQLLHQEQLSHQLYRIAADTATSPVTSQQVSLQLHNIRAIRAAIRAEVSHMEQLMAGAKPNSLSQSCVSRVVAQMVLLLQQQSELCRDLETLTLASRQPSPEPSDYCANSQDPTVSHSHPPSQSDLLENPSSHQNPLRDSSVSLGEVKHSSTSLGSENNNSVLLDTYTNMSAIPELSKHNSDNPGTSSYNVKVQDKNVPIKLEELSSTVPGAQKPCDNANTSSSFGSSNYFSLEKDGYYRRSVSQESSSYSSDPKSLPQNNHQIQDTTRRQEAEREKREPVSCTTSASGAVDADSSLSSDVNGQVAQLVRQEVLGQTEALQQQLHKQTTDVADIKTMMQLLLSKLK</sequence>
<feature type="compositionally biased region" description="Low complexity" evidence="1">
    <location>
        <begin position="583"/>
        <end position="597"/>
    </location>
</feature>
<feature type="compositionally biased region" description="Polar residues" evidence="1">
    <location>
        <begin position="491"/>
        <end position="502"/>
    </location>
</feature>
<feature type="compositionally biased region" description="Polar residues" evidence="1">
    <location>
        <begin position="448"/>
        <end position="484"/>
    </location>
</feature>
<keyword evidence="2" id="KW-0732">Signal</keyword>
<feature type="compositionally biased region" description="Polar residues" evidence="1">
    <location>
        <begin position="598"/>
        <end position="607"/>
    </location>
</feature>
<feature type="region of interest" description="Disordered" evidence="1">
    <location>
        <begin position="583"/>
        <end position="640"/>
    </location>
</feature>
<feature type="compositionally biased region" description="Low complexity" evidence="1">
    <location>
        <begin position="627"/>
        <end position="640"/>
    </location>
</feature>
<evidence type="ECO:0000256" key="2">
    <source>
        <dbReference type="SAM" id="SignalP"/>
    </source>
</evidence>
<feature type="region of interest" description="Disordered" evidence="1">
    <location>
        <begin position="202"/>
        <end position="278"/>
    </location>
</feature>
<name>A0A8J5K8V9_HOMAM</name>
<feature type="compositionally biased region" description="Low complexity" evidence="1">
    <location>
        <begin position="124"/>
        <end position="145"/>
    </location>
</feature>
<feature type="compositionally biased region" description="Polar residues" evidence="1">
    <location>
        <begin position="523"/>
        <end position="532"/>
    </location>
</feature>
<organism evidence="3 4">
    <name type="scientific">Homarus americanus</name>
    <name type="common">American lobster</name>
    <dbReference type="NCBI Taxonomy" id="6706"/>
    <lineage>
        <taxon>Eukaryota</taxon>
        <taxon>Metazoa</taxon>
        <taxon>Ecdysozoa</taxon>
        <taxon>Arthropoda</taxon>
        <taxon>Crustacea</taxon>
        <taxon>Multicrustacea</taxon>
        <taxon>Malacostraca</taxon>
        <taxon>Eumalacostraca</taxon>
        <taxon>Eucarida</taxon>
        <taxon>Decapoda</taxon>
        <taxon>Pleocyemata</taxon>
        <taxon>Astacidea</taxon>
        <taxon>Nephropoidea</taxon>
        <taxon>Nephropidae</taxon>
        <taxon>Homarus</taxon>
    </lineage>
</organism>